<evidence type="ECO:0000256" key="4">
    <source>
        <dbReference type="ARBA" id="ARBA00023015"/>
    </source>
</evidence>
<feature type="region of interest" description="Disordered" evidence="7">
    <location>
        <begin position="570"/>
        <end position="790"/>
    </location>
</feature>
<dbReference type="FunFam" id="1.10.10.790:FF:000002">
    <property type="entry name" value="Splicing factor 3A subunit 1"/>
    <property type="match status" value="1"/>
</dbReference>
<dbReference type="PROSITE" id="PS50128">
    <property type="entry name" value="SURP"/>
    <property type="match status" value="2"/>
</dbReference>
<dbReference type="InterPro" id="IPR019147">
    <property type="entry name" value="SWAP_N_domain"/>
</dbReference>
<dbReference type="InterPro" id="IPR000061">
    <property type="entry name" value="Surp"/>
</dbReference>
<dbReference type="SUPFAM" id="SSF109905">
    <property type="entry name" value="Surp module (SWAP domain)"/>
    <property type="match status" value="2"/>
</dbReference>
<keyword evidence="5" id="KW-0804">Transcription</keyword>
<feature type="compositionally biased region" description="Basic residues" evidence="7">
    <location>
        <begin position="726"/>
        <end position="735"/>
    </location>
</feature>
<dbReference type="InterPro" id="IPR035967">
    <property type="entry name" value="SWAP/Surp_sf"/>
</dbReference>
<feature type="region of interest" description="Disordered" evidence="7">
    <location>
        <begin position="466"/>
        <end position="490"/>
    </location>
</feature>
<keyword evidence="4" id="KW-0805">Transcription regulation</keyword>
<evidence type="ECO:0000256" key="2">
    <source>
        <dbReference type="ARBA" id="ARBA00022737"/>
    </source>
</evidence>
<feature type="region of interest" description="Disordered" evidence="7">
    <location>
        <begin position="144"/>
        <end position="168"/>
    </location>
</feature>
<dbReference type="InterPro" id="IPR040397">
    <property type="entry name" value="SWAP"/>
</dbReference>
<keyword evidence="2" id="KW-0677">Repeat</keyword>
<reference evidence="9 10" key="1">
    <citation type="submission" date="2023-10" db="EMBL/GenBank/DDBJ databases">
        <title>Genomes of two closely related lineages of the louse Polyplax serrata with different host specificities.</title>
        <authorList>
            <person name="Martinu J."/>
            <person name="Tarabai H."/>
            <person name="Stefka J."/>
            <person name="Hypsa V."/>
        </authorList>
    </citation>
    <scope>NUCLEOTIDE SEQUENCE [LARGE SCALE GENOMIC DNA]</scope>
    <source>
        <strain evidence="9">HR10_N</strain>
    </source>
</reference>
<evidence type="ECO:0000256" key="1">
    <source>
        <dbReference type="ARBA" id="ARBA00022664"/>
    </source>
</evidence>
<comment type="caution">
    <text evidence="9">The sequence shown here is derived from an EMBL/GenBank/DDBJ whole genome shotgun (WGS) entry which is preliminary data.</text>
</comment>
<keyword evidence="3" id="KW-0694">RNA-binding</keyword>
<evidence type="ECO:0000259" key="8">
    <source>
        <dbReference type="PROSITE" id="PS50128"/>
    </source>
</evidence>
<feature type="region of interest" description="Disordered" evidence="7">
    <location>
        <begin position="328"/>
        <end position="361"/>
    </location>
</feature>
<dbReference type="GO" id="GO:0000395">
    <property type="term" value="P:mRNA 5'-splice site recognition"/>
    <property type="evidence" value="ECO:0007669"/>
    <property type="project" value="TreeGrafter"/>
</dbReference>
<dbReference type="Proteomes" id="UP001372834">
    <property type="component" value="Unassembled WGS sequence"/>
</dbReference>
<feature type="compositionally biased region" description="Basic and acidic residues" evidence="7">
    <location>
        <begin position="150"/>
        <end position="160"/>
    </location>
</feature>
<proteinExistence type="predicted"/>
<dbReference type="Pfam" id="PF09750">
    <property type="entry name" value="DRY_EERY"/>
    <property type="match status" value="1"/>
</dbReference>
<protein>
    <recommendedName>
        <fullName evidence="8">SURP motif domain-containing protein</fullName>
    </recommendedName>
</protein>
<gene>
    <name evidence="9" type="ORF">RUM43_011549</name>
</gene>
<evidence type="ECO:0000256" key="3">
    <source>
        <dbReference type="ARBA" id="ARBA00022884"/>
    </source>
</evidence>
<organism evidence="9 10">
    <name type="scientific">Polyplax serrata</name>
    <name type="common">Common mouse louse</name>
    <dbReference type="NCBI Taxonomy" id="468196"/>
    <lineage>
        <taxon>Eukaryota</taxon>
        <taxon>Metazoa</taxon>
        <taxon>Ecdysozoa</taxon>
        <taxon>Arthropoda</taxon>
        <taxon>Hexapoda</taxon>
        <taxon>Insecta</taxon>
        <taxon>Pterygota</taxon>
        <taxon>Neoptera</taxon>
        <taxon>Paraneoptera</taxon>
        <taxon>Psocodea</taxon>
        <taxon>Troctomorpha</taxon>
        <taxon>Phthiraptera</taxon>
        <taxon>Anoplura</taxon>
        <taxon>Polyplacidae</taxon>
        <taxon>Polyplax</taxon>
    </lineage>
</organism>
<dbReference type="AlphaFoldDB" id="A0AAN8RTN3"/>
<dbReference type="Gene3D" id="1.10.10.790">
    <property type="entry name" value="Surp module"/>
    <property type="match status" value="2"/>
</dbReference>
<sequence>MASRLKEDITINKNNETDELLVFGYSCKLFRDDEKALYIDQGKHLIPWMGDETLKIDRYDARGTLFDLKQAEAPSGGFDRYFGLTDMERQVESMCDDERYRALVTNEEEETMYQEEELKRLHYAISDKGNSYGQVEYKYDGESNTIEESNNEKNIEKQEDCGGGDDEPFVPSPQLDIPVNMVLPETVKHNAIIEKTAMFINNQGPQMEILLKMKQAGNPQFNFLSFDNPLHSYYRHLLMVIKGGQYKGNMFDSTNKKSDMEYDEDDHYLHPSLAPSVSKVELAPSIPSINYRPSAHCAYSMLVNKIKDKKANEQGTQLSRLKEALERLKDSNGSEENGETNESSGYQQYDSTQYSTGRSVVVPPNDMQTIIDKMASYVAKNGRDFEAVVQMKNDPRFDFLNSTHMYNVYYQQKLKQYENLEKSSKQNIKSTHVKSDSTTLKLKDDPKNKVTPVCFSIKKPKDSEPVIEKSALPVEESSDEESKKERDCYEETEKDVVKEEIVTIDLAAQEEKEEKNKKILGKYNLKTAERLKDKLSAAAREKVALASKEKQLQLERKRRAAAFLKAIHTETESKGAVVCGPQLPTAEEPHRDTDDGSDVASLPDTSEAWTEERSKRGKLVDRHYHHHSRYKSNRHENEKRHHSSSVRHKHREKHRSKGDRQEKVNTGEEPRLKELTDRITESSPSSQDDQDEDRRSGFHGYKYRKSDDNQWKTKYNRDDRSFRKEERRHKRKKHKVDTAKDRGYRNHSKVKKHKRNRGSDDSRHSRSKRSRRNSSFSVSSYSSNSDDQNS</sequence>
<feature type="domain" description="SURP motif" evidence="8">
    <location>
        <begin position="192"/>
        <end position="234"/>
    </location>
</feature>
<feature type="compositionally biased region" description="Basic residues" evidence="7">
    <location>
        <begin position="745"/>
        <end position="756"/>
    </location>
</feature>
<feature type="compositionally biased region" description="Basic and acidic residues" evidence="7">
    <location>
        <begin position="480"/>
        <end position="490"/>
    </location>
</feature>
<feature type="compositionally biased region" description="Basic and acidic residues" evidence="7">
    <location>
        <begin position="704"/>
        <end position="725"/>
    </location>
</feature>
<feature type="compositionally biased region" description="Basic residues" evidence="7">
    <location>
        <begin position="640"/>
        <end position="657"/>
    </location>
</feature>
<accession>A0AAN8RTN3</accession>
<keyword evidence="1" id="KW-0507">mRNA processing</keyword>
<dbReference type="GO" id="GO:0003723">
    <property type="term" value="F:RNA binding"/>
    <property type="evidence" value="ECO:0007669"/>
    <property type="project" value="UniProtKB-KW"/>
</dbReference>
<dbReference type="PANTHER" id="PTHR13161">
    <property type="entry name" value="SPLICING FACTOR SUPPRESSOR OF WHITE APRICOT"/>
    <property type="match status" value="1"/>
</dbReference>
<feature type="compositionally biased region" description="Low complexity" evidence="7">
    <location>
        <begin position="773"/>
        <end position="790"/>
    </location>
</feature>
<evidence type="ECO:0000256" key="6">
    <source>
        <dbReference type="ARBA" id="ARBA00023187"/>
    </source>
</evidence>
<feature type="domain" description="SURP motif" evidence="8">
    <location>
        <begin position="370"/>
        <end position="410"/>
    </location>
</feature>
<dbReference type="PANTHER" id="PTHR13161:SF15">
    <property type="entry name" value="SPLICING FACTOR, SUPPRESSOR OF WHITE-APRICOT HOMOLOG"/>
    <property type="match status" value="1"/>
</dbReference>
<name>A0AAN8RTN3_POLSC</name>
<feature type="compositionally biased region" description="Basic and acidic residues" evidence="7">
    <location>
        <begin position="610"/>
        <end position="622"/>
    </location>
</feature>
<evidence type="ECO:0000256" key="7">
    <source>
        <dbReference type="SAM" id="MobiDB-lite"/>
    </source>
</evidence>
<dbReference type="EMBL" id="JAWJWE010000039">
    <property type="protein sequence ID" value="KAK6621243.1"/>
    <property type="molecule type" value="Genomic_DNA"/>
</dbReference>
<dbReference type="SMART" id="SM01141">
    <property type="entry name" value="DRY_EERY"/>
    <property type="match status" value="1"/>
</dbReference>
<feature type="compositionally biased region" description="Basic and acidic residues" evidence="7">
    <location>
        <begin position="658"/>
        <end position="680"/>
    </location>
</feature>
<evidence type="ECO:0000313" key="10">
    <source>
        <dbReference type="Proteomes" id="UP001372834"/>
    </source>
</evidence>
<evidence type="ECO:0000313" key="9">
    <source>
        <dbReference type="EMBL" id="KAK6621243.1"/>
    </source>
</evidence>
<feature type="compositionally biased region" description="Polar residues" evidence="7">
    <location>
        <begin position="346"/>
        <end position="358"/>
    </location>
</feature>
<dbReference type="Pfam" id="PF01805">
    <property type="entry name" value="Surp"/>
    <property type="match status" value="2"/>
</dbReference>
<feature type="compositionally biased region" description="Basic residues" evidence="7">
    <location>
        <begin position="623"/>
        <end position="632"/>
    </location>
</feature>
<keyword evidence="6" id="KW-0508">mRNA splicing</keyword>
<evidence type="ECO:0000256" key="5">
    <source>
        <dbReference type="ARBA" id="ARBA00023163"/>
    </source>
</evidence>
<dbReference type="SMART" id="SM00648">
    <property type="entry name" value="SWAP"/>
    <property type="match status" value="2"/>
</dbReference>